<protein>
    <submittedName>
        <fullName evidence="2">Uncharacterized protein</fullName>
    </submittedName>
</protein>
<dbReference type="OrthoDB" id="10550395at2759"/>
<sequence length="205" mass="22674">FGFLQLTIFHRANSQLTSFDTHLLNINPLPKMSEHPKTGESKSGDDSFEFIPNTVNQVETLDDSEGDKSSDWTDGGIQLPKKEIPAATNVEVMDTAALRRKIHDAMNDEGSLYMPEVQNWINGLGVVFPNAFDPEDEAEAEAMSAGGILGSDKAEEKKKRENLPADSSSKGRNPKQISEIKERACKRLASVLKFLEPELKSNNKN</sequence>
<keyword evidence="3" id="KW-1185">Reference proteome</keyword>
<feature type="compositionally biased region" description="Basic and acidic residues" evidence="1">
    <location>
        <begin position="152"/>
        <end position="163"/>
    </location>
</feature>
<evidence type="ECO:0000313" key="2">
    <source>
        <dbReference type="EMBL" id="KAH7233431.1"/>
    </source>
</evidence>
<gene>
    <name evidence="2" type="ORF">BKA59DRAFT_535401</name>
</gene>
<evidence type="ECO:0000313" key="3">
    <source>
        <dbReference type="Proteomes" id="UP000813427"/>
    </source>
</evidence>
<dbReference type="AlphaFoldDB" id="A0A8K0W6P2"/>
<comment type="caution">
    <text evidence="2">The sequence shown here is derived from an EMBL/GenBank/DDBJ whole genome shotgun (WGS) entry which is preliminary data.</text>
</comment>
<feature type="compositionally biased region" description="Basic and acidic residues" evidence="1">
    <location>
        <begin position="32"/>
        <end position="45"/>
    </location>
</feature>
<name>A0A8K0W6P2_9HYPO</name>
<evidence type="ECO:0000256" key="1">
    <source>
        <dbReference type="SAM" id="MobiDB-lite"/>
    </source>
</evidence>
<feature type="region of interest" description="Disordered" evidence="1">
    <location>
        <begin position="59"/>
        <end position="78"/>
    </location>
</feature>
<dbReference type="EMBL" id="JAGPXF010000008">
    <property type="protein sequence ID" value="KAH7233431.1"/>
    <property type="molecule type" value="Genomic_DNA"/>
</dbReference>
<organism evidence="2 3">
    <name type="scientific">Fusarium tricinctum</name>
    <dbReference type="NCBI Taxonomy" id="61284"/>
    <lineage>
        <taxon>Eukaryota</taxon>
        <taxon>Fungi</taxon>
        <taxon>Dikarya</taxon>
        <taxon>Ascomycota</taxon>
        <taxon>Pezizomycotina</taxon>
        <taxon>Sordariomycetes</taxon>
        <taxon>Hypocreomycetidae</taxon>
        <taxon>Hypocreales</taxon>
        <taxon>Nectriaceae</taxon>
        <taxon>Fusarium</taxon>
        <taxon>Fusarium tricinctum species complex</taxon>
    </lineage>
</organism>
<dbReference type="Proteomes" id="UP000813427">
    <property type="component" value="Unassembled WGS sequence"/>
</dbReference>
<accession>A0A8K0W6P2</accession>
<proteinExistence type="predicted"/>
<feature type="non-terminal residue" evidence="2">
    <location>
        <position position="1"/>
    </location>
</feature>
<reference evidence="2" key="1">
    <citation type="journal article" date="2021" name="Nat. Commun.">
        <title>Genetic determinants of endophytism in the Arabidopsis root mycobiome.</title>
        <authorList>
            <person name="Mesny F."/>
            <person name="Miyauchi S."/>
            <person name="Thiergart T."/>
            <person name="Pickel B."/>
            <person name="Atanasova L."/>
            <person name="Karlsson M."/>
            <person name="Huettel B."/>
            <person name="Barry K.W."/>
            <person name="Haridas S."/>
            <person name="Chen C."/>
            <person name="Bauer D."/>
            <person name="Andreopoulos W."/>
            <person name="Pangilinan J."/>
            <person name="LaButti K."/>
            <person name="Riley R."/>
            <person name="Lipzen A."/>
            <person name="Clum A."/>
            <person name="Drula E."/>
            <person name="Henrissat B."/>
            <person name="Kohler A."/>
            <person name="Grigoriev I.V."/>
            <person name="Martin F.M."/>
            <person name="Hacquard S."/>
        </authorList>
    </citation>
    <scope>NUCLEOTIDE SEQUENCE</scope>
    <source>
        <strain evidence="2">MPI-SDFR-AT-0068</strain>
    </source>
</reference>
<feature type="region of interest" description="Disordered" evidence="1">
    <location>
        <begin position="138"/>
        <end position="180"/>
    </location>
</feature>
<feature type="region of interest" description="Disordered" evidence="1">
    <location>
        <begin position="30"/>
        <end position="49"/>
    </location>
</feature>